<gene>
    <name evidence="16" type="ORF">SLEP1_g767</name>
</gene>
<keyword evidence="6" id="KW-0732">Signal</keyword>
<dbReference type="Pfam" id="PF01657">
    <property type="entry name" value="Stress-antifung"/>
    <property type="match status" value="2"/>
</dbReference>
<evidence type="ECO:0000256" key="3">
    <source>
        <dbReference type="ARBA" id="ARBA00022475"/>
    </source>
</evidence>
<organism evidence="16 17">
    <name type="scientific">Rubroshorea leprosula</name>
    <dbReference type="NCBI Taxonomy" id="152421"/>
    <lineage>
        <taxon>Eukaryota</taxon>
        <taxon>Viridiplantae</taxon>
        <taxon>Streptophyta</taxon>
        <taxon>Embryophyta</taxon>
        <taxon>Tracheophyta</taxon>
        <taxon>Spermatophyta</taxon>
        <taxon>Magnoliopsida</taxon>
        <taxon>eudicotyledons</taxon>
        <taxon>Gunneridae</taxon>
        <taxon>Pentapetalae</taxon>
        <taxon>rosids</taxon>
        <taxon>malvids</taxon>
        <taxon>Malvales</taxon>
        <taxon>Dipterocarpaceae</taxon>
        <taxon>Rubroshorea</taxon>
    </lineage>
</organism>
<dbReference type="InterPro" id="IPR038408">
    <property type="entry name" value="GNK2_sf"/>
</dbReference>
<evidence type="ECO:0000256" key="6">
    <source>
        <dbReference type="ARBA" id="ARBA00022729"/>
    </source>
</evidence>
<dbReference type="GO" id="GO:0010497">
    <property type="term" value="P:plasmodesmata-mediated intercellular transport"/>
    <property type="evidence" value="ECO:0007669"/>
    <property type="project" value="TreeGrafter"/>
</dbReference>
<keyword evidence="4" id="KW-0945">Host-virus interaction</keyword>
<evidence type="ECO:0000256" key="7">
    <source>
        <dbReference type="ARBA" id="ARBA00022737"/>
    </source>
</evidence>
<protein>
    <recommendedName>
        <fullName evidence="15">Gnk2-homologous domain-containing protein</fullName>
    </recommendedName>
</protein>
<dbReference type="FunFam" id="3.30.430.20:FF:000008">
    <property type="entry name" value="cysteine-rich repeat secretory protein 3"/>
    <property type="match status" value="1"/>
</dbReference>
<evidence type="ECO:0000256" key="2">
    <source>
        <dbReference type="ARBA" id="ARBA00022448"/>
    </source>
</evidence>
<evidence type="ECO:0000256" key="9">
    <source>
        <dbReference type="ARBA" id="ARBA00022989"/>
    </source>
</evidence>
<reference evidence="16 17" key="1">
    <citation type="journal article" date="2021" name="Commun. Biol.">
        <title>The genome of Shorea leprosula (Dipterocarpaceae) highlights the ecological relevance of drought in aseasonal tropical rainforests.</title>
        <authorList>
            <person name="Ng K.K.S."/>
            <person name="Kobayashi M.J."/>
            <person name="Fawcett J.A."/>
            <person name="Hatakeyama M."/>
            <person name="Paape T."/>
            <person name="Ng C.H."/>
            <person name="Ang C.C."/>
            <person name="Tnah L.H."/>
            <person name="Lee C.T."/>
            <person name="Nishiyama T."/>
            <person name="Sese J."/>
            <person name="O'Brien M.J."/>
            <person name="Copetti D."/>
            <person name="Mohd Noor M.I."/>
            <person name="Ong R.C."/>
            <person name="Putra M."/>
            <person name="Sireger I.Z."/>
            <person name="Indrioko S."/>
            <person name="Kosugi Y."/>
            <person name="Izuno A."/>
            <person name="Isagi Y."/>
            <person name="Lee S.L."/>
            <person name="Shimizu K.K."/>
        </authorList>
    </citation>
    <scope>NUCLEOTIDE SEQUENCE [LARGE SCALE GENOMIC DNA]</scope>
    <source>
        <strain evidence="16">214</strain>
    </source>
</reference>
<dbReference type="PANTHER" id="PTHR32080:SF36">
    <property type="entry name" value="PLASMODESMATA-LOCATED PROTEIN 1"/>
    <property type="match status" value="1"/>
</dbReference>
<keyword evidence="11" id="KW-1015">Disulfide bond</keyword>
<dbReference type="Gene3D" id="3.30.430.20">
    <property type="entry name" value="Gnk2 domain, C-X8-C-X2-C motif"/>
    <property type="match status" value="2"/>
</dbReference>
<accession>A0AAV5HKD4</accession>
<keyword evidence="9 14" id="KW-1133">Transmembrane helix</keyword>
<proteinExistence type="inferred from homology"/>
<dbReference type="PROSITE" id="PS51473">
    <property type="entry name" value="GNK2"/>
    <property type="match status" value="2"/>
</dbReference>
<evidence type="ECO:0000256" key="5">
    <source>
        <dbReference type="ARBA" id="ARBA00022692"/>
    </source>
</evidence>
<comment type="caution">
    <text evidence="16">The sequence shown here is derived from an EMBL/GenBank/DDBJ whole genome shotgun (WGS) entry which is preliminary data.</text>
</comment>
<evidence type="ECO:0000256" key="8">
    <source>
        <dbReference type="ARBA" id="ARBA00022949"/>
    </source>
</evidence>
<evidence type="ECO:0000313" key="17">
    <source>
        <dbReference type="Proteomes" id="UP001054252"/>
    </source>
</evidence>
<evidence type="ECO:0000256" key="1">
    <source>
        <dbReference type="ARBA" id="ARBA00004251"/>
    </source>
</evidence>
<dbReference type="FunFam" id="3.30.430.20:FF:000001">
    <property type="entry name" value="cysteine-rich repeat secretory protein 3"/>
    <property type="match status" value="1"/>
</dbReference>
<evidence type="ECO:0000256" key="14">
    <source>
        <dbReference type="SAM" id="Phobius"/>
    </source>
</evidence>
<evidence type="ECO:0000256" key="4">
    <source>
        <dbReference type="ARBA" id="ARBA00022581"/>
    </source>
</evidence>
<dbReference type="InterPro" id="IPR002902">
    <property type="entry name" value="GNK2"/>
</dbReference>
<evidence type="ECO:0000256" key="11">
    <source>
        <dbReference type="ARBA" id="ARBA00023157"/>
    </source>
</evidence>
<dbReference type="AlphaFoldDB" id="A0AAV5HKD4"/>
<feature type="transmembrane region" description="Helical" evidence="14">
    <location>
        <begin position="249"/>
        <end position="269"/>
    </location>
</feature>
<dbReference type="Proteomes" id="UP001054252">
    <property type="component" value="Unassembled WGS sequence"/>
</dbReference>
<dbReference type="EMBL" id="BPVZ01000001">
    <property type="protein sequence ID" value="GKU86218.1"/>
    <property type="molecule type" value="Genomic_DNA"/>
</dbReference>
<dbReference type="GO" id="GO:0046739">
    <property type="term" value="P:transport of virus in multicellular host"/>
    <property type="evidence" value="ECO:0007669"/>
    <property type="project" value="UniProtKB-ARBA"/>
</dbReference>
<sequence>MVVLGLFPVVVMGADDTKFVFKGCADQKFQDPSDVYTQNLNTLLSTLVSQSSEKTFSTTTSGQDQSAITGAYQCRGDLTTDKCSTCVSKIPKMIEKLCGKSIAARLQLNGCYLEYEVSWFKQVAGTEFLYKVCGSSQETGSEFENKRDTAFSMAEDGVKNGSGLFYTGDYQSLYVLGQCEGDLGANDCGDCLKTAFQRVKEECADSISGQVYLQKCYISYSYYPNGLPNISSSSSPDAEGKKQHTQRTVAIAVGGLAAFGFVVVCLMCIKSVMKKQRHQHRSSKYDG</sequence>
<evidence type="ECO:0000256" key="10">
    <source>
        <dbReference type="ARBA" id="ARBA00023136"/>
    </source>
</evidence>
<dbReference type="GO" id="GO:0005886">
    <property type="term" value="C:plasma membrane"/>
    <property type="evidence" value="ECO:0007669"/>
    <property type="project" value="UniProtKB-SubCell"/>
</dbReference>
<dbReference type="InterPro" id="IPR051378">
    <property type="entry name" value="Cell2Cell_Antifungal"/>
</dbReference>
<dbReference type="PANTHER" id="PTHR32080">
    <property type="entry name" value="ANTIFUNGAL PROTEIN GINKBILOBIN-2-LIKE"/>
    <property type="match status" value="1"/>
</dbReference>
<evidence type="ECO:0000256" key="13">
    <source>
        <dbReference type="ARBA" id="ARBA00038393"/>
    </source>
</evidence>
<keyword evidence="7" id="KW-0677">Repeat</keyword>
<keyword evidence="2" id="KW-0813">Transport</keyword>
<evidence type="ECO:0000256" key="12">
    <source>
        <dbReference type="ARBA" id="ARBA00024184"/>
    </source>
</evidence>
<name>A0AAV5HKD4_9ROSI</name>
<comment type="subcellular location">
    <subcellularLocation>
        <location evidence="12">Cell junction</location>
        <location evidence="12">Plasmodesma</location>
    </subcellularLocation>
    <subcellularLocation>
        <location evidence="1">Cell membrane</location>
        <topology evidence="1">Single-pass type I membrane protein</topology>
    </subcellularLocation>
</comment>
<keyword evidence="3" id="KW-1003">Cell membrane</keyword>
<keyword evidence="17" id="KW-1185">Reference proteome</keyword>
<dbReference type="GO" id="GO:0009506">
    <property type="term" value="C:plasmodesma"/>
    <property type="evidence" value="ECO:0007669"/>
    <property type="project" value="UniProtKB-SubCell"/>
</dbReference>
<keyword evidence="10 14" id="KW-0472">Membrane</keyword>
<feature type="domain" description="Gnk2-homologous" evidence="15">
    <location>
        <begin position="125"/>
        <end position="225"/>
    </location>
</feature>
<feature type="domain" description="Gnk2-homologous" evidence="15">
    <location>
        <begin position="17"/>
        <end position="120"/>
    </location>
</feature>
<evidence type="ECO:0000313" key="16">
    <source>
        <dbReference type="EMBL" id="GKU86218.1"/>
    </source>
</evidence>
<keyword evidence="5 14" id="KW-0812">Transmembrane</keyword>
<comment type="similarity">
    <text evidence="13">Belongs to the cysteine-rich repeat secretory protein family. Plasmodesmata-located proteins (PDLD) subfamily.</text>
</comment>
<dbReference type="CDD" id="cd23509">
    <property type="entry name" value="Gnk2-like"/>
    <property type="match status" value="2"/>
</dbReference>
<evidence type="ECO:0000259" key="15">
    <source>
        <dbReference type="PROSITE" id="PS51473"/>
    </source>
</evidence>
<keyword evidence="8" id="KW-0965">Cell junction</keyword>